<dbReference type="SMART" id="SM00369">
    <property type="entry name" value="LRR_TYP"/>
    <property type="match status" value="5"/>
</dbReference>
<accession>A0A8D8L402</accession>
<dbReference type="Gene3D" id="3.80.10.10">
    <property type="entry name" value="Ribonuclease Inhibitor"/>
    <property type="match status" value="1"/>
</dbReference>
<keyword evidence="5" id="KW-0472">Membrane</keyword>
<dbReference type="InterPro" id="IPR000372">
    <property type="entry name" value="LRRNT"/>
</dbReference>
<feature type="compositionally biased region" description="Low complexity" evidence="4">
    <location>
        <begin position="59"/>
        <end position="80"/>
    </location>
</feature>
<keyword evidence="5" id="KW-1133">Transmembrane helix</keyword>
<feature type="compositionally biased region" description="Low complexity" evidence="4">
    <location>
        <begin position="376"/>
        <end position="404"/>
    </location>
</feature>
<dbReference type="InterPro" id="IPR050541">
    <property type="entry name" value="LRR_TM_domain-containing"/>
</dbReference>
<feature type="chain" id="PRO_5033961997" evidence="6">
    <location>
        <begin position="29"/>
        <end position="490"/>
    </location>
</feature>
<sequence length="490" mass="53039">MKPRLAGGLALVLALSICLQSISRGTCAAADDDDDYHYDYDDTYGEYEDDKPADSDKLSSSSTTTPTSTTTSAGTSSSTTAGVPQWGSDEDDASASYPCPRGCSCEDGTRFLNCSQRSLTEVPADLPRNVIRLDLSWNNIKRIPVEAFQNITEVRDLWLDRNVIEELDKEVFIGLTRLDVLGLSGNLLEHLAVDSFVEAQSLRRLILSENPLVVPDEGPFLQLPELEELELANCNLTEVTHESFGGLEGLKSLNLAGNMFDEELSTEVFEPLVNLQRLHMPPLSEDTVRELCDVVKSIDVVDITTHNVSCFYLASETSYEESIITQRPSTTETPKPKVVPVAPSSTTTTTKPTRKLAKTENEIEEDVKTTAAPKLTASTRRSTTPTTTTTTTAAPTVSGPSSASITHSVDADPAVTKQVESPGEQSLLASISSETMKQLLLGICAAGVGILLVGIICRRTGLKNKFCGSKRRPAPTDQVRPAEEVPLNKV</sequence>
<keyword evidence="3" id="KW-0677">Repeat</keyword>
<dbReference type="EMBL" id="HBUE01352611">
    <property type="protein sequence ID" value="CAG6604130.1"/>
    <property type="molecule type" value="Transcribed_RNA"/>
</dbReference>
<dbReference type="AlphaFoldDB" id="A0A8D8L402"/>
<feature type="signal peptide" evidence="6">
    <location>
        <begin position="1"/>
        <end position="28"/>
    </location>
</feature>
<reference evidence="8" key="1">
    <citation type="submission" date="2021-05" db="EMBL/GenBank/DDBJ databases">
        <authorList>
            <person name="Alioto T."/>
            <person name="Alioto T."/>
            <person name="Gomez Garrido J."/>
        </authorList>
    </citation>
    <scope>NUCLEOTIDE SEQUENCE</scope>
</reference>
<evidence type="ECO:0000256" key="1">
    <source>
        <dbReference type="ARBA" id="ARBA00022614"/>
    </source>
</evidence>
<evidence type="ECO:0000256" key="6">
    <source>
        <dbReference type="SAM" id="SignalP"/>
    </source>
</evidence>
<protein>
    <submittedName>
        <fullName evidence="8">Protein slit</fullName>
    </submittedName>
</protein>
<dbReference type="InterPro" id="IPR032675">
    <property type="entry name" value="LRR_dom_sf"/>
</dbReference>
<name>A0A8D8L402_CULPI</name>
<evidence type="ECO:0000313" key="8">
    <source>
        <dbReference type="EMBL" id="CAG6604130.1"/>
    </source>
</evidence>
<proteinExistence type="predicted"/>
<dbReference type="SMART" id="SM00013">
    <property type="entry name" value="LRRNT"/>
    <property type="match status" value="1"/>
</dbReference>
<dbReference type="EMBL" id="HBUE01245512">
    <property type="protein sequence ID" value="CAG6551831.1"/>
    <property type="molecule type" value="Transcribed_RNA"/>
</dbReference>
<dbReference type="PANTHER" id="PTHR24369:SF210">
    <property type="entry name" value="CHAOPTIN-RELATED"/>
    <property type="match status" value="1"/>
</dbReference>
<dbReference type="SUPFAM" id="SSF52058">
    <property type="entry name" value="L domain-like"/>
    <property type="match status" value="1"/>
</dbReference>
<evidence type="ECO:0000256" key="5">
    <source>
        <dbReference type="SAM" id="Phobius"/>
    </source>
</evidence>
<feature type="region of interest" description="Disordered" evidence="4">
    <location>
        <begin position="40"/>
        <end position="93"/>
    </location>
</feature>
<evidence type="ECO:0000256" key="3">
    <source>
        <dbReference type="ARBA" id="ARBA00022737"/>
    </source>
</evidence>
<dbReference type="PANTHER" id="PTHR24369">
    <property type="entry name" value="ANTIGEN BSP, PUTATIVE-RELATED"/>
    <property type="match status" value="1"/>
</dbReference>
<feature type="domain" description="LRRNT" evidence="7">
    <location>
        <begin position="98"/>
        <end position="132"/>
    </location>
</feature>
<dbReference type="GO" id="GO:0005886">
    <property type="term" value="C:plasma membrane"/>
    <property type="evidence" value="ECO:0007669"/>
    <property type="project" value="TreeGrafter"/>
</dbReference>
<feature type="region of interest" description="Disordered" evidence="4">
    <location>
        <begin position="326"/>
        <end position="415"/>
    </location>
</feature>
<dbReference type="EMBL" id="HBUE01007394">
    <property type="protein sequence ID" value="CAG6446670.1"/>
    <property type="molecule type" value="Transcribed_RNA"/>
</dbReference>
<feature type="compositionally biased region" description="Low complexity" evidence="4">
    <location>
        <begin position="328"/>
        <end position="351"/>
    </location>
</feature>
<dbReference type="InterPro" id="IPR001611">
    <property type="entry name" value="Leu-rich_rpt"/>
</dbReference>
<evidence type="ECO:0000256" key="2">
    <source>
        <dbReference type="ARBA" id="ARBA00022729"/>
    </source>
</evidence>
<keyword evidence="1" id="KW-0433">Leucine-rich repeat</keyword>
<feature type="region of interest" description="Disordered" evidence="4">
    <location>
        <begin position="468"/>
        <end position="490"/>
    </location>
</feature>
<evidence type="ECO:0000256" key="4">
    <source>
        <dbReference type="SAM" id="MobiDB-lite"/>
    </source>
</evidence>
<keyword evidence="5" id="KW-0812">Transmembrane</keyword>
<organism evidence="8">
    <name type="scientific">Culex pipiens</name>
    <name type="common">House mosquito</name>
    <dbReference type="NCBI Taxonomy" id="7175"/>
    <lineage>
        <taxon>Eukaryota</taxon>
        <taxon>Metazoa</taxon>
        <taxon>Ecdysozoa</taxon>
        <taxon>Arthropoda</taxon>
        <taxon>Hexapoda</taxon>
        <taxon>Insecta</taxon>
        <taxon>Pterygota</taxon>
        <taxon>Neoptera</taxon>
        <taxon>Endopterygota</taxon>
        <taxon>Diptera</taxon>
        <taxon>Nematocera</taxon>
        <taxon>Culicoidea</taxon>
        <taxon>Culicidae</taxon>
        <taxon>Culicinae</taxon>
        <taxon>Culicini</taxon>
        <taxon>Culex</taxon>
        <taxon>Culex</taxon>
    </lineage>
</organism>
<dbReference type="InterPro" id="IPR003591">
    <property type="entry name" value="Leu-rich_rpt_typical-subtyp"/>
</dbReference>
<feature type="transmembrane region" description="Helical" evidence="5">
    <location>
        <begin position="439"/>
        <end position="457"/>
    </location>
</feature>
<evidence type="ECO:0000259" key="7">
    <source>
        <dbReference type="SMART" id="SM00013"/>
    </source>
</evidence>
<feature type="compositionally biased region" description="Acidic residues" evidence="4">
    <location>
        <begin position="40"/>
        <end position="49"/>
    </location>
</feature>
<dbReference type="Pfam" id="PF13855">
    <property type="entry name" value="LRR_8"/>
    <property type="match status" value="2"/>
</dbReference>
<keyword evidence="2 6" id="KW-0732">Signal</keyword>